<name>A0A8T0NH51_PANVG</name>
<keyword evidence="2" id="KW-1185">Reference proteome</keyword>
<organism evidence="1 2">
    <name type="scientific">Panicum virgatum</name>
    <name type="common">Blackwell switchgrass</name>
    <dbReference type="NCBI Taxonomy" id="38727"/>
    <lineage>
        <taxon>Eukaryota</taxon>
        <taxon>Viridiplantae</taxon>
        <taxon>Streptophyta</taxon>
        <taxon>Embryophyta</taxon>
        <taxon>Tracheophyta</taxon>
        <taxon>Spermatophyta</taxon>
        <taxon>Magnoliopsida</taxon>
        <taxon>Liliopsida</taxon>
        <taxon>Poales</taxon>
        <taxon>Poaceae</taxon>
        <taxon>PACMAD clade</taxon>
        <taxon>Panicoideae</taxon>
        <taxon>Panicodae</taxon>
        <taxon>Paniceae</taxon>
        <taxon>Panicinae</taxon>
        <taxon>Panicum</taxon>
        <taxon>Panicum sect. Hiantes</taxon>
    </lineage>
</organism>
<evidence type="ECO:0000313" key="2">
    <source>
        <dbReference type="Proteomes" id="UP000823388"/>
    </source>
</evidence>
<sequence length="308" mass="34858">MSAELDMNNDLLQLLASSGGYPDDEQVVDGSLGFLEFELADAYHIFVEELGEDSKSVSEAGMDDELTSEREAPFLLELDMYYADKMPTSLGMHENLPSALEAHDRLLQQLAWDREDFDYEMGKAIAELVLEYVCTNVGSSSLNIDSGMQLIESFVDIYLLEVKDKRVCISMRQWDPGIFSYLTMGLASRMGERSALLQFIQRVSEVDKCGIVASVLEQDVMLKIRQMHGNETTAVLSETILTLLWAPSVISWHTMLEYHTFMCQMLRDFDMPISDEAFKLPLLVGAYMIYENYKGAAIFVKKLWDPGI</sequence>
<proteinExistence type="predicted"/>
<comment type="caution">
    <text evidence="1">The sequence shown here is derived from an EMBL/GenBank/DDBJ whole genome shotgun (WGS) entry which is preliminary data.</text>
</comment>
<dbReference type="EMBL" id="CM029053">
    <property type="protein sequence ID" value="KAG2546164.1"/>
    <property type="molecule type" value="Genomic_DNA"/>
</dbReference>
<reference evidence="1" key="1">
    <citation type="submission" date="2020-05" db="EMBL/GenBank/DDBJ databases">
        <title>WGS assembly of Panicum virgatum.</title>
        <authorList>
            <person name="Lovell J.T."/>
            <person name="Jenkins J."/>
            <person name="Shu S."/>
            <person name="Juenger T.E."/>
            <person name="Schmutz J."/>
        </authorList>
    </citation>
    <scope>NUCLEOTIDE SEQUENCE</scope>
    <source>
        <strain evidence="1">AP13</strain>
    </source>
</reference>
<accession>A0A8T0NH51</accession>
<gene>
    <name evidence="1" type="ORF">PVAP13_9KG034907</name>
</gene>
<dbReference type="AlphaFoldDB" id="A0A8T0NH51"/>
<protein>
    <submittedName>
        <fullName evidence="1">Uncharacterized protein</fullName>
    </submittedName>
</protein>
<dbReference type="Proteomes" id="UP000823388">
    <property type="component" value="Chromosome 9K"/>
</dbReference>
<evidence type="ECO:0000313" key="1">
    <source>
        <dbReference type="EMBL" id="KAG2546164.1"/>
    </source>
</evidence>